<keyword evidence="2" id="KW-0813">Transport</keyword>
<dbReference type="InterPro" id="IPR027469">
    <property type="entry name" value="Cation_efflux_TMD_sf"/>
</dbReference>
<protein>
    <submittedName>
        <fullName evidence="9">Unannotated protein</fullName>
    </submittedName>
</protein>
<evidence type="ECO:0000256" key="3">
    <source>
        <dbReference type="ARBA" id="ARBA00022692"/>
    </source>
</evidence>
<evidence type="ECO:0000259" key="7">
    <source>
        <dbReference type="Pfam" id="PF01545"/>
    </source>
</evidence>
<name>A0A6J6TQS2_9ZZZZ</name>
<dbReference type="GO" id="GO:0006829">
    <property type="term" value="P:zinc ion transport"/>
    <property type="evidence" value="ECO:0007669"/>
    <property type="project" value="InterPro"/>
</dbReference>
<dbReference type="SUPFAM" id="SSF161111">
    <property type="entry name" value="Cation efflux protein transmembrane domain-like"/>
    <property type="match status" value="1"/>
</dbReference>
<evidence type="ECO:0000256" key="2">
    <source>
        <dbReference type="ARBA" id="ARBA00022448"/>
    </source>
</evidence>
<feature type="transmembrane region" description="Helical" evidence="6">
    <location>
        <begin position="204"/>
        <end position="226"/>
    </location>
</feature>
<feature type="transmembrane region" description="Helical" evidence="6">
    <location>
        <begin position="24"/>
        <end position="45"/>
    </location>
</feature>
<dbReference type="Gene3D" id="1.20.1510.10">
    <property type="entry name" value="Cation efflux protein transmembrane domain"/>
    <property type="match status" value="1"/>
</dbReference>
<evidence type="ECO:0000313" key="8">
    <source>
        <dbReference type="EMBL" id="CAB4542569.1"/>
    </source>
</evidence>
<dbReference type="InterPro" id="IPR036837">
    <property type="entry name" value="Cation_efflux_CTD_sf"/>
</dbReference>
<dbReference type="NCBIfam" id="TIGR01297">
    <property type="entry name" value="CDF"/>
    <property type="match status" value="1"/>
</dbReference>
<evidence type="ECO:0000313" key="9">
    <source>
        <dbReference type="EMBL" id="CAB4749892.1"/>
    </source>
</evidence>
<keyword evidence="4 6" id="KW-1133">Transmembrane helix</keyword>
<proteinExistence type="predicted"/>
<dbReference type="EMBL" id="CAEZYU010000079">
    <property type="protein sequence ID" value="CAB4749892.1"/>
    <property type="molecule type" value="Genomic_DNA"/>
</dbReference>
<gene>
    <name evidence="8" type="ORF">UFOPK1358_01109</name>
    <name evidence="9" type="ORF">UFOPK2766_01589</name>
</gene>
<organism evidence="9">
    <name type="scientific">freshwater metagenome</name>
    <dbReference type="NCBI Taxonomy" id="449393"/>
    <lineage>
        <taxon>unclassified sequences</taxon>
        <taxon>metagenomes</taxon>
        <taxon>ecological metagenomes</taxon>
    </lineage>
</organism>
<dbReference type="SUPFAM" id="SSF160240">
    <property type="entry name" value="Cation efflux protein cytoplasmic domain-like"/>
    <property type="match status" value="1"/>
</dbReference>
<dbReference type="Pfam" id="PF01545">
    <property type="entry name" value="Cation_efflux"/>
    <property type="match status" value="1"/>
</dbReference>
<evidence type="ECO:0000256" key="1">
    <source>
        <dbReference type="ARBA" id="ARBA00004141"/>
    </source>
</evidence>
<feature type="domain" description="Cation efflux protein transmembrane" evidence="7">
    <location>
        <begin position="25"/>
        <end position="232"/>
    </location>
</feature>
<evidence type="ECO:0000256" key="5">
    <source>
        <dbReference type="ARBA" id="ARBA00023136"/>
    </source>
</evidence>
<accession>A0A6J6TQS2</accession>
<dbReference type="PANTHER" id="PTHR13414:SF9">
    <property type="entry name" value="PROTON-COUPLED ZINC ANTIPORTER SLC30A9, MITOCHONDRIAL"/>
    <property type="match status" value="1"/>
</dbReference>
<dbReference type="InterPro" id="IPR058533">
    <property type="entry name" value="Cation_efflux_TM"/>
</dbReference>
<keyword evidence="3 6" id="KW-0812">Transmembrane</keyword>
<dbReference type="AlphaFoldDB" id="A0A6J6TQS2"/>
<evidence type="ECO:0000256" key="6">
    <source>
        <dbReference type="SAM" id="Phobius"/>
    </source>
</evidence>
<comment type="subcellular location">
    <subcellularLocation>
        <location evidence="1">Membrane</location>
        <topology evidence="1">Multi-pass membrane protein</topology>
    </subcellularLocation>
</comment>
<dbReference type="EMBL" id="CAEZSF010000103">
    <property type="protein sequence ID" value="CAB4542569.1"/>
    <property type="molecule type" value="Genomic_DNA"/>
</dbReference>
<dbReference type="GO" id="GO:0016020">
    <property type="term" value="C:membrane"/>
    <property type="evidence" value="ECO:0007669"/>
    <property type="project" value="UniProtKB-SubCell"/>
</dbReference>
<evidence type="ECO:0000256" key="4">
    <source>
        <dbReference type="ARBA" id="ARBA00022989"/>
    </source>
</evidence>
<feature type="transmembrane region" description="Helical" evidence="6">
    <location>
        <begin position="92"/>
        <end position="112"/>
    </location>
</feature>
<reference evidence="9" key="1">
    <citation type="submission" date="2020-05" db="EMBL/GenBank/DDBJ databases">
        <authorList>
            <person name="Chiriac C."/>
            <person name="Salcher M."/>
            <person name="Ghai R."/>
            <person name="Kavagutti S V."/>
        </authorList>
    </citation>
    <scope>NUCLEOTIDE SEQUENCE</scope>
</reference>
<dbReference type="InterPro" id="IPR002524">
    <property type="entry name" value="Cation_efflux"/>
</dbReference>
<dbReference type="GO" id="GO:0008324">
    <property type="term" value="F:monoatomic cation transmembrane transporter activity"/>
    <property type="evidence" value="ECO:0007669"/>
    <property type="project" value="InterPro"/>
</dbReference>
<feature type="transmembrane region" description="Helical" evidence="6">
    <location>
        <begin position="124"/>
        <end position="143"/>
    </location>
</feature>
<sequence length="319" mass="33986">MIKVLPGIRSEVGDSLSASGGKKAIIAALSANLGIAVIKFIGFVLTGASSMLSEAIHSVADTGNQALLLLGRRQADKDSDDLHQFGYGRERFFWAFVVAVVLFALGSVFSLYEGIHKIQHPEEITSPQIAFAILIFSMLLEGYSLRTAVVESNHLRGTNSWWGFIRHSRVPELPVVLLEDFGAMTGLAVAFAAVSLSVVTGNGIYDGIGSVVIGLILGVIAVILSIEMKSLLIGEPALAEDQGKLLAAMSSSPGVVRIIHERTEYIGAEQVLLAAKVEFDSGLSMTELADAINIVEANVRAAVPIITLIYIEPDITRVS</sequence>
<feature type="transmembrane region" description="Helical" evidence="6">
    <location>
        <begin position="175"/>
        <end position="198"/>
    </location>
</feature>
<keyword evidence="5 6" id="KW-0472">Membrane</keyword>
<dbReference type="PANTHER" id="PTHR13414">
    <property type="entry name" value="HUEL-CATION TRANSPORTER"/>
    <property type="match status" value="1"/>
</dbReference>
<dbReference type="InterPro" id="IPR040177">
    <property type="entry name" value="SLC30A9"/>
</dbReference>